<name>A0ABU3TDW9_9BACT</name>
<gene>
    <name evidence="1" type="ORF">ROI90_04095</name>
</gene>
<evidence type="ECO:0000313" key="1">
    <source>
        <dbReference type="EMBL" id="MDU0369566.1"/>
    </source>
</evidence>
<sequence length="177" mass="19725">MGWVRGDQTVDPSIYKEMDDLRKENQQLKDKLTEVSAKGALAFENIADLDDEIEIIGCGHEQGGEIFSPSIRWQAKTTWRDVFKGLSSKCVSVLSENEVNSIVAANAYSVSDRKDEGLTSNILEDEILHTIRAQFRVLGLFKVKANSYGLMIWSLTARGESEMLNSLVVRKGSSQPI</sequence>
<accession>A0ABU3TDW9</accession>
<evidence type="ECO:0000313" key="2">
    <source>
        <dbReference type="Proteomes" id="UP001250698"/>
    </source>
</evidence>
<protein>
    <submittedName>
        <fullName evidence="1">Uncharacterized protein</fullName>
    </submittedName>
</protein>
<dbReference type="RefSeq" id="WP_315997058.1">
    <property type="nucleotide sequence ID" value="NZ_JAWDJT010000002.1"/>
</dbReference>
<comment type="caution">
    <text evidence="1">The sequence shown here is derived from an EMBL/GenBank/DDBJ whole genome shotgun (WGS) entry which is preliminary data.</text>
</comment>
<organism evidence="1 2">
    <name type="scientific">Hymenobacter endophyticus</name>
    <dbReference type="NCBI Taxonomy" id="3076335"/>
    <lineage>
        <taxon>Bacteria</taxon>
        <taxon>Pseudomonadati</taxon>
        <taxon>Bacteroidota</taxon>
        <taxon>Cytophagia</taxon>
        <taxon>Cytophagales</taxon>
        <taxon>Hymenobacteraceae</taxon>
        <taxon>Hymenobacter</taxon>
    </lineage>
</organism>
<dbReference type="EMBL" id="JAWDJT010000002">
    <property type="protein sequence ID" value="MDU0369566.1"/>
    <property type="molecule type" value="Genomic_DNA"/>
</dbReference>
<reference evidence="1 2" key="1">
    <citation type="submission" date="2023-10" db="EMBL/GenBank/DDBJ databases">
        <title>Hymenobacter endophyticus sp. nov., an isolate from the leaf tissues of wheat.</title>
        <authorList>
            <person name="Dai Y."/>
        </authorList>
    </citation>
    <scope>NUCLEOTIDE SEQUENCE [LARGE SCALE GENOMIC DNA]</scope>
    <source>
        <strain evidence="1 2">ZK17L-C2</strain>
    </source>
</reference>
<dbReference type="Proteomes" id="UP001250698">
    <property type="component" value="Unassembled WGS sequence"/>
</dbReference>
<keyword evidence="2" id="KW-1185">Reference proteome</keyword>
<proteinExistence type="predicted"/>